<organism evidence="3 4">
    <name type="scientific">Variovorax paradoxus</name>
    <dbReference type="NCBI Taxonomy" id="34073"/>
    <lineage>
        <taxon>Bacteria</taxon>
        <taxon>Pseudomonadati</taxon>
        <taxon>Pseudomonadota</taxon>
        <taxon>Betaproteobacteria</taxon>
        <taxon>Burkholderiales</taxon>
        <taxon>Comamonadaceae</taxon>
        <taxon>Variovorax</taxon>
    </lineage>
</organism>
<keyword evidence="2" id="KW-0812">Transmembrane</keyword>
<keyword evidence="2" id="KW-0472">Membrane</keyword>
<evidence type="ECO:0000256" key="1">
    <source>
        <dbReference type="SAM" id="MobiDB-lite"/>
    </source>
</evidence>
<dbReference type="RefSeq" id="WP_042582724.1">
    <property type="nucleotide sequence ID" value="NZ_JXQQ01000135.1"/>
</dbReference>
<protein>
    <submittedName>
        <fullName evidence="3">Uncharacterized protein</fullName>
    </submittedName>
</protein>
<feature type="region of interest" description="Disordered" evidence="1">
    <location>
        <begin position="54"/>
        <end position="74"/>
    </location>
</feature>
<evidence type="ECO:0000313" key="3">
    <source>
        <dbReference type="EMBL" id="KIQ16314.1"/>
    </source>
</evidence>
<proteinExistence type="predicted"/>
<comment type="caution">
    <text evidence="3">The sequence shown here is derived from an EMBL/GenBank/DDBJ whole genome shotgun (WGS) entry which is preliminary data.</text>
</comment>
<sequence>MSSRDQRGHQQPQPPRGEFWLLVAVAVLIATIALLHLAVQRERAAGSGALDFQLLSGSPAGSHIEAMREPREFR</sequence>
<evidence type="ECO:0000256" key="2">
    <source>
        <dbReference type="SAM" id="Phobius"/>
    </source>
</evidence>
<reference evidence="3 4" key="1">
    <citation type="submission" date="2014-12" db="EMBL/GenBank/DDBJ databases">
        <title>16Stimator: statistical estimation of ribosomal gene copy numbers from draft genome assemblies.</title>
        <authorList>
            <person name="Perisin M.A."/>
            <person name="Vetter M."/>
            <person name="Gilbert J.A."/>
            <person name="Bergelson J."/>
        </authorList>
    </citation>
    <scope>NUCLEOTIDE SEQUENCE [LARGE SCALE GENOMIC DNA]</scope>
    <source>
        <strain evidence="3 4">MEDvA23</strain>
    </source>
</reference>
<feature type="compositionally biased region" description="Basic and acidic residues" evidence="1">
    <location>
        <begin position="65"/>
        <end position="74"/>
    </location>
</feature>
<evidence type="ECO:0000313" key="4">
    <source>
        <dbReference type="Proteomes" id="UP000032067"/>
    </source>
</evidence>
<gene>
    <name evidence="3" type="ORF">RT97_31125</name>
</gene>
<dbReference type="AlphaFoldDB" id="A0A0D0LBZ4"/>
<dbReference type="EMBL" id="JXQQ01000135">
    <property type="protein sequence ID" value="KIQ16314.1"/>
    <property type="molecule type" value="Genomic_DNA"/>
</dbReference>
<dbReference type="Proteomes" id="UP000032067">
    <property type="component" value="Unassembled WGS sequence"/>
</dbReference>
<feature type="transmembrane region" description="Helical" evidence="2">
    <location>
        <begin position="20"/>
        <end position="39"/>
    </location>
</feature>
<keyword evidence="2" id="KW-1133">Transmembrane helix</keyword>
<name>A0A0D0LBZ4_VARPD</name>
<accession>A0A0D0LBZ4</accession>